<accession>A0ABN0YTJ3</accession>
<name>A0ABN0YTJ3_9BACL</name>
<gene>
    <name evidence="1" type="ORF">GCM10008933_44910</name>
</gene>
<sequence length="51" mass="5921">MWSVWYQHIELTNKGSPKPIVKVKERLINAKINPTYLFFETGGVNFDLALL</sequence>
<comment type="caution">
    <text evidence="1">The sequence shown here is derived from an EMBL/GenBank/DDBJ whole genome shotgun (WGS) entry which is preliminary data.</text>
</comment>
<organism evidence="1 2">
    <name type="scientific">Paenibacillus motobuensis</name>
    <dbReference type="NCBI Taxonomy" id="295324"/>
    <lineage>
        <taxon>Bacteria</taxon>
        <taxon>Bacillati</taxon>
        <taxon>Bacillota</taxon>
        <taxon>Bacilli</taxon>
        <taxon>Bacillales</taxon>
        <taxon>Paenibacillaceae</taxon>
        <taxon>Paenibacillus</taxon>
    </lineage>
</organism>
<keyword evidence="2" id="KW-1185">Reference proteome</keyword>
<evidence type="ECO:0000313" key="1">
    <source>
        <dbReference type="EMBL" id="GAA0409801.1"/>
    </source>
</evidence>
<evidence type="ECO:0000313" key="2">
    <source>
        <dbReference type="Proteomes" id="UP001500340"/>
    </source>
</evidence>
<proteinExistence type="predicted"/>
<dbReference type="Proteomes" id="UP001500340">
    <property type="component" value="Unassembled WGS sequence"/>
</dbReference>
<reference evidence="1 2" key="1">
    <citation type="journal article" date="2019" name="Int. J. Syst. Evol. Microbiol.">
        <title>The Global Catalogue of Microorganisms (GCM) 10K type strain sequencing project: providing services to taxonomists for standard genome sequencing and annotation.</title>
        <authorList>
            <consortium name="The Broad Institute Genomics Platform"/>
            <consortium name="The Broad Institute Genome Sequencing Center for Infectious Disease"/>
            <person name="Wu L."/>
            <person name="Ma J."/>
        </authorList>
    </citation>
    <scope>NUCLEOTIDE SEQUENCE [LARGE SCALE GENOMIC DNA]</scope>
    <source>
        <strain evidence="1 2">JCM 12774</strain>
    </source>
</reference>
<protein>
    <submittedName>
        <fullName evidence="1">Uncharacterized protein</fullName>
    </submittedName>
</protein>
<dbReference type="EMBL" id="BAAACX010000026">
    <property type="protein sequence ID" value="GAA0409801.1"/>
    <property type="molecule type" value="Genomic_DNA"/>
</dbReference>